<dbReference type="SUPFAM" id="SSF81660">
    <property type="entry name" value="Metal cation-transporting ATPase, ATP-binding domain N"/>
    <property type="match status" value="1"/>
</dbReference>
<evidence type="ECO:0000256" key="22">
    <source>
        <dbReference type="SAM" id="MobiDB-lite"/>
    </source>
</evidence>
<dbReference type="STRING" id="1429867.A0A0G4P209"/>
<evidence type="ECO:0000313" key="25">
    <source>
        <dbReference type="EMBL" id="CRL20334.1"/>
    </source>
</evidence>
<accession>A0A0G4P209</accession>
<dbReference type="SFLD" id="SFLDS00003">
    <property type="entry name" value="Haloacid_Dehalogenase"/>
    <property type="match status" value="1"/>
</dbReference>
<dbReference type="PROSITE" id="PS00154">
    <property type="entry name" value="ATPASE_E1_E2"/>
    <property type="match status" value="1"/>
</dbReference>
<evidence type="ECO:0000256" key="3">
    <source>
        <dbReference type="ARBA" id="ARBA00022448"/>
    </source>
</evidence>
<comment type="catalytic activity">
    <reaction evidence="21">
        <text>Na(+)(in) + ATP + H2O = Na(+)(out) + ADP + phosphate + H(+)</text>
        <dbReference type="Rhea" id="RHEA:14633"/>
        <dbReference type="ChEBI" id="CHEBI:15377"/>
        <dbReference type="ChEBI" id="CHEBI:15378"/>
        <dbReference type="ChEBI" id="CHEBI:29101"/>
        <dbReference type="ChEBI" id="CHEBI:30616"/>
        <dbReference type="ChEBI" id="CHEBI:43474"/>
        <dbReference type="ChEBI" id="CHEBI:456216"/>
        <dbReference type="EC" id="7.2.2.3"/>
    </reaction>
    <physiologicalReaction direction="left-to-right" evidence="21">
        <dbReference type="Rhea" id="RHEA:14634"/>
    </physiologicalReaction>
</comment>
<feature type="transmembrane region" description="Helical" evidence="23">
    <location>
        <begin position="828"/>
        <end position="845"/>
    </location>
</feature>
<dbReference type="Pfam" id="PF00122">
    <property type="entry name" value="E1-E2_ATPase"/>
    <property type="match status" value="1"/>
</dbReference>
<dbReference type="Pfam" id="PF00689">
    <property type="entry name" value="Cation_ATPase_C"/>
    <property type="match status" value="1"/>
</dbReference>
<dbReference type="SUPFAM" id="SSF81653">
    <property type="entry name" value="Calcium ATPase, transduction domain A"/>
    <property type="match status" value="1"/>
</dbReference>
<dbReference type="PANTHER" id="PTHR42861">
    <property type="entry name" value="CALCIUM-TRANSPORTING ATPASE"/>
    <property type="match status" value="1"/>
</dbReference>
<proteinExistence type="inferred from homology"/>
<keyword evidence="6 23" id="KW-0812">Transmembrane</keyword>
<feature type="transmembrane region" description="Helical" evidence="23">
    <location>
        <begin position="875"/>
        <end position="896"/>
    </location>
</feature>
<dbReference type="Gene3D" id="3.40.50.1000">
    <property type="entry name" value="HAD superfamily/HAD-like"/>
    <property type="match status" value="1"/>
</dbReference>
<dbReference type="FunFam" id="3.40.50.1000:FF:000001">
    <property type="entry name" value="Phospholipid-transporting ATPase IC"/>
    <property type="match status" value="1"/>
</dbReference>
<dbReference type="Gene3D" id="1.20.1110.10">
    <property type="entry name" value="Calcium-transporting ATPase, transmembrane domain"/>
    <property type="match status" value="1"/>
</dbReference>
<feature type="transmembrane region" description="Helical" evidence="23">
    <location>
        <begin position="332"/>
        <end position="353"/>
    </location>
</feature>
<evidence type="ECO:0000256" key="23">
    <source>
        <dbReference type="SAM" id="Phobius"/>
    </source>
</evidence>
<evidence type="ECO:0000256" key="16">
    <source>
        <dbReference type="ARBA" id="ARBA00023136"/>
    </source>
</evidence>
<dbReference type="PRINTS" id="PR00119">
    <property type="entry name" value="CATATPASE"/>
</dbReference>
<dbReference type="InterPro" id="IPR004014">
    <property type="entry name" value="ATPase_P-typ_cation-transptr_N"/>
</dbReference>
<evidence type="ECO:0000256" key="9">
    <source>
        <dbReference type="ARBA" id="ARBA00022840"/>
    </source>
</evidence>
<evidence type="ECO:0000256" key="13">
    <source>
        <dbReference type="ARBA" id="ARBA00022989"/>
    </source>
</evidence>
<comment type="subcellular location">
    <subcellularLocation>
        <location evidence="2">Cell membrane</location>
        <topology evidence="2">Multi-pass membrane protein</topology>
    </subcellularLocation>
</comment>
<feature type="compositionally biased region" description="Polar residues" evidence="22">
    <location>
        <begin position="21"/>
        <end position="32"/>
    </location>
</feature>
<dbReference type="GO" id="GO:0005886">
    <property type="term" value="C:plasma membrane"/>
    <property type="evidence" value="ECO:0007669"/>
    <property type="project" value="UniProtKB-SubCell"/>
</dbReference>
<feature type="region of interest" description="Disordered" evidence="22">
    <location>
        <begin position="1"/>
        <end position="65"/>
    </location>
</feature>
<keyword evidence="17" id="KW-0739">Sodium transport</keyword>
<dbReference type="EMBL" id="HG793137">
    <property type="protein sequence ID" value="CRL20334.1"/>
    <property type="molecule type" value="Genomic_DNA"/>
</dbReference>
<gene>
    <name evidence="25" type="ORF">PCAMFM013_S004g000274</name>
</gene>
<dbReference type="SUPFAM" id="SSF56784">
    <property type="entry name" value="HAD-like"/>
    <property type="match status" value="1"/>
</dbReference>
<evidence type="ECO:0000256" key="15">
    <source>
        <dbReference type="ARBA" id="ARBA00023065"/>
    </source>
</evidence>
<dbReference type="InterPro" id="IPR008250">
    <property type="entry name" value="ATPase_P-typ_transduc_dom_A_sf"/>
</dbReference>
<keyword evidence="10" id="KW-0460">Magnesium</keyword>
<evidence type="ECO:0000256" key="18">
    <source>
        <dbReference type="ARBA" id="ARBA00035017"/>
    </source>
</evidence>
<keyword evidence="8" id="KW-0547">Nucleotide-binding</keyword>
<dbReference type="InterPro" id="IPR006414">
    <property type="entry name" value="P-type_ATPase_IID"/>
</dbReference>
<evidence type="ECO:0000313" key="26">
    <source>
        <dbReference type="Proteomes" id="UP000053732"/>
    </source>
</evidence>
<evidence type="ECO:0000256" key="8">
    <source>
        <dbReference type="ARBA" id="ARBA00022741"/>
    </source>
</evidence>
<dbReference type="GO" id="GO:0008554">
    <property type="term" value="F:P-type sodium transporter activity"/>
    <property type="evidence" value="ECO:0007669"/>
    <property type="project" value="UniProtKB-EC"/>
</dbReference>
<dbReference type="SUPFAM" id="SSF81665">
    <property type="entry name" value="Calcium ATPase, transmembrane domain M"/>
    <property type="match status" value="1"/>
</dbReference>
<evidence type="ECO:0000256" key="2">
    <source>
        <dbReference type="ARBA" id="ARBA00004651"/>
    </source>
</evidence>
<comment type="similarity">
    <text evidence="18">Belongs to the cation transport ATPase (P-type) (TC 3.A.3) family. Type IID subfamily.</text>
</comment>
<feature type="transmembrane region" description="Helical" evidence="23">
    <location>
        <begin position="999"/>
        <end position="1018"/>
    </location>
</feature>
<evidence type="ECO:0000256" key="12">
    <source>
        <dbReference type="ARBA" id="ARBA00022967"/>
    </source>
</evidence>
<keyword evidence="13 23" id="KW-1133">Transmembrane helix</keyword>
<evidence type="ECO:0000256" key="17">
    <source>
        <dbReference type="ARBA" id="ARBA00023201"/>
    </source>
</evidence>
<evidence type="ECO:0000259" key="24">
    <source>
        <dbReference type="SMART" id="SM00831"/>
    </source>
</evidence>
<dbReference type="Proteomes" id="UP000053732">
    <property type="component" value="Unassembled WGS sequence"/>
</dbReference>
<comment type="catalytic activity">
    <reaction evidence="20">
        <text>K(+)(in) + ATP + H2O = K(+)(out) + ADP + phosphate + H(+)</text>
        <dbReference type="Rhea" id="RHEA:75815"/>
        <dbReference type="ChEBI" id="CHEBI:15377"/>
        <dbReference type="ChEBI" id="CHEBI:15378"/>
        <dbReference type="ChEBI" id="CHEBI:29103"/>
        <dbReference type="ChEBI" id="CHEBI:30616"/>
        <dbReference type="ChEBI" id="CHEBI:43474"/>
        <dbReference type="ChEBI" id="CHEBI:456216"/>
    </reaction>
</comment>
<dbReference type="InterPro" id="IPR018303">
    <property type="entry name" value="ATPase_P-typ_P_site"/>
</dbReference>
<evidence type="ECO:0000256" key="14">
    <source>
        <dbReference type="ARBA" id="ARBA00023053"/>
    </source>
</evidence>
<dbReference type="InterPro" id="IPR023214">
    <property type="entry name" value="HAD_sf"/>
</dbReference>
<dbReference type="Pfam" id="PF13246">
    <property type="entry name" value="Cation_ATPase"/>
    <property type="match status" value="1"/>
</dbReference>
<comment type="cofactor">
    <cofactor evidence="1">
        <name>Mg(2+)</name>
        <dbReference type="ChEBI" id="CHEBI:18420"/>
    </cofactor>
</comment>
<keyword evidence="15" id="KW-0406">Ion transport</keyword>
<name>A0A0G4P209_PENC3</name>
<dbReference type="GO" id="GO:0046872">
    <property type="term" value="F:metal ion binding"/>
    <property type="evidence" value="ECO:0007669"/>
    <property type="project" value="UniProtKB-KW"/>
</dbReference>
<dbReference type="GO" id="GO:0005524">
    <property type="term" value="F:ATP binding"/>
    <property type="evidence" value="ECO:0007669"/>
    <property type="project" value="UniProtKB-KW"/>
</dbReference>
<dbReference type="InterPro" id="IPR001757">
    <property type="entry name" value="P_typ_ATPase"/>
</dbReference>
<evidence type="ECO:0000256" key="4">
    <source>
        <dbReference type="ARBA" id="ARBA00022475"/>
    </source>
</evidence>
<dbReference type="GO" id="GO:0006813">
    <property type="term" value="P:potassium ion transport"/>
    <property type="evidence" value="ECO:0007669"/>
    <property type="project" value="UniProtKB-KW"/>
</dbReference>
<feature type="transmembrane region" description="Helical" evidence="23">
    <location>
        <begin position="916"/>
        <end position="939"/>
    </location>
</feature>
<feature type="transmembrane region" description="Helical" evidence="23">
    <location>
        <begin position="359"/>
        <end position="385"/>
    </location>
</feature>
<evidence type="ECO:0000256" key="5">
    <source>
        <dbReference type="ARBA" id="ARBA00022538"/>
    </source>
</evidence>
<keyword evidence="5" id="KW-0633">Potassium transport</keyword>
<evidence type="ECO:0000256" key="19">
    <source>
        <dbReference type="ARBA" id="ARBA00035029"/>
    </source>
</evidence>
<keyword evidence="4" id="KW-1003">Cell membrane</keyword>
<sequence length="1066" mass="115625">MGVETTPDVEESTEPPICPFTETNPQPNVTNRLHTKPCDTDKNSISHTDNTTPFETQASKEEPGQNAHLIEPSELASLLHTDLRNGLAGTEAASRLQRDGPNTVREMEGVSVWGILLRQVSNSLTLTKVLLITMALSFGIDDYIEGGVITAVIVLNIVVGFVQDYRAEQTILSLHRLSAPICKAIREGRIASVKAESLVVGDIVQLSVGDIVPADLRLFDGMNASMDEALLTGESLPVLKTPHITLSLSDIPIGDRTNMAYSGCSTTQGRATGIVTAIGMNTEVGKIAQLLQTQPNLGDSSRLGKAGKRVKAFFMNVLGLVGTPLQVKLSKFALLLFGLAILLAIIVFSVNKWDVQGEVLIYGICVAVAVIPESLIAVLTITIAVGTKAMARGNVIVRKLQCLEAVGGVTNICSDKTGTLTQGKMVARSAWIPGAGTLTVSQTTDPFDPTSGLVQLDEIDWSSNQPIEDNPALHTFLRALALCNLSTVHHDNQVWSAVGEPTEIALHVLALRFDFGKDSVMKKRQLQLHTEYPFDSAIKKMTVVYDNSQDKVREVYTKGAPETIIPHLNIDEAEKQNIRDTADRMAGEGLRVLCIAYKTPPADDESQISPRSSAESFLRFGGLVGLYDPPRVESAAAVRRCQMAGITVHMLTGDHIKTATAIASEVGILDRVTAVVKSGRLVMAADEFDKLTDTEIDAIEELPLVIARCSPATKVRMVDAMHRRQAFCVMTGDGVNDSPALKRADVGIAMGKNGSDVAKEAADMVLTDDNFSSIVKAVEEGRRLFDNIQKFLMHLLISNIAQVILLLIALAFKDEGGDSVFPLSPLEILWANLVTSSFLAVGLGLEEAQPDIMYRPPHDLRIGVFTRELIVDKMIYGTFMGTLCLVSFVCVIYAAGSGTSSLGDGCNQEYNPSCDAVFRARATTYATLTFLLLVTAWEVKHFSRSLFNMDPIRNPKTFSVFPTLWKNRFLFWAVMAGFVVAFPVIYLPVVNQLVFKHHAITWEWGVVLGCTCVYLLCVESWKAVKRSLGIGSGRNATLTLEDAETRAGLATLTPLSLSANASVELK</sequence>
<dbReference type="SMART" id="SM00831">
    <property type="entry name" value="Cation_ATPase_N"/>
    <property type="match status" value="1"/>
</dbReference>
<dbReference type="InterPro" id="IPR006068">
    <property type="entry name" value="ATPase_P-typ_cation-transptr_C"/>
</dbReference>
<keyword evidence="3" id="KW-0813">Transport</keyword>
<dbReference type="Pfam" id="PF00690">
    <property type="entry name" value="Cation_ATPase_N"/>
    <property type="match status" value="1"/>
</dbReference>
<evidence type="ECO:0000256" key="11">
    <source>
        <dbReference type="ARBA" id="ARBA00022958"/>
    </source>
</evidence>
<organism evidence="25 26">
    <name type="scientific">Penicillium camemberti (strain FM 013)</name>
    <dbReference type="NCBI Taxonomy" id="1429867"/>
    <lineage>
        <taxon>Eukaryota</taxon>
        <taxon>Fungi</taxon>
        <taxon>Dikarya</taxon>
        <taxon>Ascomycota</taxon>
        <taxon>Pezizomycotina</taxon>
        <taxon>Eurotiomycetes</taxon>
        <taxon>Eurotiomycetidae</taxon>
        <taxon>Eurotiales</taxon>
        <taxon>Aspergillaceae</taxon>
        <taxon>Penicillium</taxon>
    </lineage>
</organism>
<feature type="compositionally biased region" description="Polar residues" evidence="22">
    <location>
        <begin position="45"/>
        <end position="57"/>
    </location>
</feature>
<dbReference type="GO" id="GO:0016887">
    <property type="term" value="F:ATP hydrolysis activity"/>
    <property type="evidence" value="ECO:0007669"/>
    <property type="project" value="InterPro"/>
</dbReference>
<dbReference type="InterPro" id="IPR036412">
    <property type="entry name" value="HAD-like_sf"/>
</dbReference>
<dbReference type="PRINTS" id="PR00120">
    <property type="entry name" value="HATPASE"/>
</dbReference>
<dbReference type="EC" id="7.2.2.3" evidence="19"/>
<dbReference type="InterPro" id="IPR023299">
    <property type="entry name" value="ATPase_P-typ_cyto_dom_N"/>
</dbReference>
<keyword evidence="7" id="KW-0479">Metal-binding</keyword>
<evidence type="ECO:0000256" key="6">
    <source>
        <dbReference type="ARBA" id="ARBA00022692"/>
    </source>
</evidence>
<feature type="transmembrane region" description="Helical" evidence="23">
    <location>
        <begin position="969"/>
        <end position="987"/>
    </location>
</feature>
<keyword evidence="26" id="KW-1185">Reference proteome</keyword>
<protein>
    <recommendedName>
        <fullName evidence="19">P-type Na(+) transporter</fullName>
        <ecNumber evidence="19">7.2.2.3</ecNumber>
    </recommendedName>
</protein>
<evidence type="ECO:0000256" key="7">
    <source>
        <dbReference type="ARBA" id="ARBA00022723"/>
    </source>
</evidence>
<dbReference type="SFLD" id="SFLDF00027">
    <property type="entry name" value="p-type_atpase"/>
    <property type="match status" value="1"/>
</dbReference>
<dbReference type="FunFam" id="1.20.1110.10:FF:000015">
    <property type="entry name" value="Sodium ion P-type ATPase"/>
    <property type="match status" value="1"/>
</dbReference>
<dbReference type="Pfam" id="PF08282">
    <property type="entry name" value="Hydrolase_3"/>
    <property type="match status" value="1"/>
</dbReference>
<feature type="transmembrane region" description="Helical" evidence="23">
    <location>
        <begin position="791"/>
        <end position="812"/>
    </location>
</feature>
<evidence type="ECO:0000256" key="10">
    <source>
        <dbReference type="ARBA" id="ARBA00022842"/>
    </source>
</evidence>
<reference evidence="25 26" key="1">
    <citation type="journal article" date="2014" name="Nat. Commun.">
        <title>Multiple recent horizontal transfers of a large genomic region in cheese making fungi.</title>
        <authorList>
            <person name="Cheeseman K."/>
            <person name="Ropars J."/>
            <person name="Renault P."/>
            <person name="Dupont J."/>
            <person name="Gouzy J."/>
            <person name="Branca A."/>
            <person name="Abraham A.L."/>
            <person name="Ceppi M."/>
            <person name="Conseiller E."/>
            <person name="Debuchy R."/>
            <person name="Malagnac F."/>
            <person name="Goarin A."/>
            <person name="Silar P."/>
            <person name="Lacoste S."/>
            <person name="Sallet E."/>
            <person name="Bensimon A."/>
            <person name="Giraud T."/>
            <person name="Brygoo Y."/>
        </authorList>
    </citation>
    <scope>NUCLEOTIDE SEQUENCE [LARGE SCALE GENOMIC DNA]</scope>
    <source>
        <strain evidence="26">FM 013</strain>
    </source>
</reference>
<dbReference type="NCBIfam" id="TIGR01523">
    <property type="entry name" value="ATPase-IID_K-Na"/>
    <property type="match status" value="1"/>
</dbReference>
<keyword evidence="16 23" id="KW-0472">Membrane</keyword>
<keyword evidence="9" id="KW-0067">ATP-binding</keyword>
<dbReference type="InterPro" id="IPR023298">
    <property type="entry name" value="ATPase_P-typ_TM_dom_sf"/>
</dbReference>
<keyword evidence="12" id="KW-1278">Translocase</keyword>
<dbReference type="FunFam" id="3.40.50.1000:FF:000047">
    <property type="entry name" value="Sodium P-type ATPase"/>
    <property type="match status" value="1"/>
</dbReference>
<keyword evidence="11" id="KW-0630">Potassium</keyword>
<evidence type="ECO:0000256" key="21">
    <source>
        <dbReference type="ARBA" id="ARBA00049499"/>
    </source>
</evidence>
<keyword evidence="14" id="KW-0915">Sodium</keyword>
<dbReference type="AlphaFoldDB" id="A0A0G4P209"/>
<evidence type="ECO:0000256" key="20">
    <source>
        <dbReference type="ARBA" id="ARBA00048599"/>
    </source>
</evidence>
<dbReference type="Gene3D" id="3.40.1110.10">
    <property type="entry name" value="Calcium-transporting ATPase, cytoplasmic domain N"/>
    <property type="match status" value="1"/>
</dbReference>
<dbReference type="SFLD" id="SFLDG00002">
    <property type="entry name" value="C1.7:_P-type_atpase_like"/>
    <property type="match status" value="1"/>
</dbReference>
<evidence type="ECO:0000256" key="1">
    <source>
        <dbReference type="ARBA" id="ARBA00001946"/>
    </source>
</evidence>
<feature type="domain" description="Cation-transporting P-type ATPase N-terminal" evidence="24">
    <location>
        <begin position="66"/>
        <end position="142"/>
    </location>
</feature>
<dbReference type="InterPro" id="IPR059000">
    <property type="entry name" value="ATPase_P-type_domA"/>
</dbReference>
<dbReference type="InterPro" id="IPR044492">
    <property type="entry name" value="P_typ_ATPase_HD_dom"/>
</dbReference>
<dbReference type="Gene3D" id="2.70.150.10">
    <property type="entry name" value="Calcium-transporting ATPase, cytoplasmic transduction domain A"/>
    <property type="match status" value="1"/>
</dbReference>
<dbReference type="NCBIfam" id="TIGR01494">
    <property type="entry name" value="ATPase_P-type"/>
    <property type="match status" value="2"/>
</dbReference>